<keyword evidence="2" id="KW-1185">Reference proteome</keyword>
<dbReference type="Proteomes" id="UP001597391">
    <property type="component" value="Unassembled WGS sequence"/>
</dbReference>
<accession>A0ABW5XFP6</accession>
<proteinExistence type="predicted"/>
<comment type="caution">
    <text evidence="1">The sequence shown here is derived from an EMBL/GenBank/DDBJ whole genome shotgun (WGS) entry which is preliminary data.</text>
</comment>
<sequence length="188" mass="21273">MFTRISQANETWFRAMAQDYDRDIPQGFPRVVVILHPGTYVVDDPVLPFRAPNANDVPLSEEQTEAFEQVLLKVLGPKEQCCVAFYAGYLRPEGIARIDTPEMTWVSGRLAYLLLQDELNECLFSAVEKHWDPFLFLEVSYLWATDRSWVIASTPDTAYTVIGCDGALAEALLQEPQLKALDWTGRGL</sequence>
<dbReference type="EMBL" id="JBHUOP010000005">
    <property type="protein sequence ID" value="MFD2841295.1"/>
    <property type="molecule type" value="Genomic_DNA"/>
</dbReference>
<evidence type="ECO:0008006" key="3">
    <source>
        <dbReference type="Google" id="ProtNLM"/>
    </source>
</evidence>
<evidence type="ECO:0000313" key="1">
    <source>
        <dbReference type="EMBL" id="MFD2841295.1"/>
    </source>
</evidence>
<organism evidence="1 2">
    <name type="scientific">Populibacterium corticicola</name>
    <dbReference type="NCBI Taxonomy" id="1812826"/>
    <lineage>
        <taxon>Bacteria</taxon>
        <taxon>Bacillati</taxon>
        <taxon>Actinomycetota</taxon>
        <taxon>Actinomycetes</taxon>
        <taxon>Micrococcales</taxon>
        <taxon>Jonesiaceae</taxon>
        <taxon>Populibacterium</taxon>
    </lineage>
</organism>
<protein>
    <recommendedName>
        <fullName evidence="3">DUF1444 family protein</fullName>
    </recommendedName>
</protein>
<reference evidence="2" key="1">
    <citation type="journal article" date="2019" name="Int. J. Syst. Evol. Microbiol.">
        <title>The Global Catalogue of Microorganisms (GCM) 10K type strain sequencing project: providing services to taxonomists for standard genome sequencing and annotation.</title>
        <authorList>
            <consortium name="The Broad Institute Genomics Platform"/>
            <consortium name="The Broad Institute Genome Sequencing Center for Infectious Disease"/>
            <person name="Wu L."/>
            <person name="Ma J."/>
        </authorList>
    </citation>
    <scope>NUCLEOTIDE SEQUENCE [LARGE SCALE GENOMIC DNA]</scope>
    <source>
        <strain evidence="2">KCTC 33576</strain>
    </source>
</reference>
<dbReference type="RefSeq" id="WP_377467241.1">
    <property type="nucleotide sequence ID" value="NZ_JBHUOP010000005.1"/>
</dbReference>
<gene>
    <name evidence="1" type="ORF">ACFSYH_12050</name>
</gene>
<name>A0ABW5XFP6_9MICO</name>
<evidence type="ECO:0000313" key="2">
    <source>
        <dbReference type="Proteomes" id="UP001597391"/>
    </source>
</evidence>